<keyword evidence="6" id="KW-0509">mRNA transport</keyword>
<protein>
    <recommendedName>
        <fullName evidence="16">Nucleoporin protein Ndc1-Nup</fullName>
    </recommendedName>
</protein>
<dbReference type="GO" id="GO:0005816">
    <property type="term" value="C:spindle pole body"/>
    <property type="evidence" value="ECO:0007669"/>
    <property type="project" value="TreeGrafter"/>
</dbReference>
<dbReference type="EMBL" id="JAEPRD010000028">
    <property type="protein sequence ID" value="KAG2206873.1"/>
    <property type="molecule type" value="Genomic_DNA"/>
</dbReference>
<keyword evidence="5 13" id="KW-0812">Transmembrane</keyword>
<evidence type="ECO:0000313" key="15">
    <source>
        <dbReference type="Proteomes" id="UP000603453"/>
    </source>
</evidence>
<dbReference type="Proteomes" id="UP000603453">
    <property type="component" value="Unassembled WGS sequence"/>
</dbReference>
<keyword evidence="4" id="KW-0813">Transport</keyword>
<keyword evidence="9" id="KW-0811">Translocation</keyword>
<dbReference type="OrthoDB" id="67850at2759"/>
<comment type="subcellular location">
    <subcellularLocation>
        <location evidence="1">Nucleus membrane</location>
        <topology evidence="1">Multi-pass membrane protein</topology>
    </subcellularLocation>
    <subcellularLocation>
        <location evidence="2">Nucleus</location>
        <location evidence="2">Nuclear pore complex</location>
    </subcellularLocation>
</comment>
<dbReference type="GO" id="GO:0051028">
    <property type="term" value="P:mRNA transport"/>
    <property type="evidence" value="ECO:0007669"/>
    <property type="project" value="UniProtKB-KW"/>
</dbReference>
<comment type="similarity">
    <text evidence="3">Belongs to the NDC1 family.</text>
</comment>
<dbReference type="PANTHER" id="PTHR13269:SF6">
    <property type="entry name" value="NUCLEOPORIN NDC1"/>
    <property type="match status" value="1"/>
</dbReference>
<dbReference type="PANTHER" id="PTHR13269">
    <property type="entry name" value="NUCLEOPORIN NDC1"/>
    <property type="match status" value="1"/>
</dbReference>
<evidence type="ECO:0000256" key="10">
    <source>
        <dbReference type="ARBA" id="ARBA00023132"/>
    </source>
</evidence>
<organism evidence="14 15">
    <name type="scientific">Mucor saturninus</name>
    <dbReference type="NCBI Taxonomy" id="64648"/>
    <lineage>
        <taxon>Eukaryota</taxon>
        <taxon>Fungi</taxon>
        <taxon>Fungi incertae sedis</taxon>
        <taxon>Mucoromycota</taxon>
        <taxon>Mucoromycotina</taxon>
        <taxon>Mucoromycetes</taxon>
        <taxon>Mucorales</taxon>
        <taxon>Mucorineae</taxon>
        <taxon>Mucoraceae</taxon>
        <taxon>Mucor</taxon>
    </lineage>
</organism>
<gene>
    <name evidence="14" type="ORF">INT47_007630</name>
</gene>
<proteinExistence type="inferred from homology"/>
<evidence type="ECO:0000256" key="9">
    <source>
        <dbReference type="ARBA" id="ARBA00023010"/>
    </source>
</evidence>
<reference evidence="14" key="1">
    <citation type="submission" date="2020-12" db="EMBL/GenBank/DDBJ databases">
        <title>Metabolic potential, ecology and presence of endohyphal bacteria is reflected in genomic diversity of Mucoromycotina.</title>
        <authorList>
            <person name="Muszewska A."/>
            <person name="Okrasinska A."/>
            <person name="Steczkiewicz K."/>
            <person name="Drgas O."/>
            <person name="Orlowska M."/>
            <person name="Perlinska-Lenart U."/>
            <person name="Aleksandrzak-Piekarczyk T."/>
            <person name="Szatraj K."/>
            <person name="Zielenkiewicz U."/>
            <person name="Pilsyk S."/>
            <person name="Malc E."/>
            <person name="Mieczkowski P."/>
            <person name="Kruszewska J.S."/>
            <person name="Biernat P."/>
            <person name="Pawlowska J."/>
        </authorList>
    </citation>
    <scope>NUCLEOTIDE SEQUENCE</scope>
    <source>
        <strain evidence="14">WA0000017839</strain>
    </source>
</reference>
<evidence type="ECO:0000256" key="13">
    <source>
        <dbReference type="SAM" id="Phobius"/>
    </source>
</evidence>
<evidence type="ECO:0008006" key="16">
    <source>
        <dbReference type="Google" id="ProtNLM"/>
    </source>
</evidence>
<evidence type="ECO:0000256" key="2">
    <source>
        <dbReference type="ARBA" id="ARBA00004567"/>
    </source>
</evidence>
<evidence type="ECO:0000313" key="14">
    <source>
        <dbReference type="EMBL" id="KAG2206873.1"/>
    </source>
</evidence>
<evidence type="ECO:0000256" key="7">
    <source>
        <dbReference type="ARBA" id="ARBA00022927"/>
    </source>
</evidence>
<evidence type="ECO:0000256" key="1">
    <source>
        <dbReference type="ARBA" id="ARBA00004232"/>
    </source>
</evidence>
<dbReference type="InterPro" id="IPR019049">
    <property type="entry name" value="Nucleoporin_prot_Ndc1/Nup"/>
</dbReference>
<sequence>MQSASVPKPAAAISKPLGKVNCASYESAYKSVVRRLTRHYFVTLYLFCGFFAILFQLGFFFNYRNVFNTFLNVLSLKTFFFSLLLFLIGGITFVVRLSSTTIWQPVYPSRLATVIVNCISLDNLFLFIIHAIGNLVIIRTYLYWMMSEKYTAGFLLNIPGHYTGARQLNEENIFICVYAIMLGFNYTVDYVKKRTHVLQALNVKQPAFYDIKTSLGTVLCNSAKRALYSFAVTYVTYIFFHVFFYYSIARFFGLFTRVLSAPIVKFHWFDLHLFLRLTVGGILSTCVFNISNRVYEALFSLTLPCTDPYANQFECLIKGLEEKKDEQLKVSAFSELATLASKCPSKREELFKTTGNELQDNAWYKIMVQCFQVIQEFRSKIDIEYNGVQPVVAPITVTKPVEKNIRHRLEFSNGNVFSTPKKNQIYYDDRTGSVLSPQSELAQEGPSGETVISKPLQWIRQSDMVDMLKRLEVRFGRAGMFEPIYAETVTRRVQGVFNKYQLLLWAVQALGCLTAGSLKEDPYGYVQNDIGNVLNHLLGCLVEVERYVQSPPAHYSQLLNENVLSGETEAVMMALREAIYQIKEAFGNYTDGFQVDGKYSKKWQGFLSYQE</sequence>
<dbReference type="AlphaFoldDB" id="A0A8H7V835"/>
<dbReference type="GO" id="GO:0031965">
    <property type="term" value="C:nuclear membrane"/>
    <property type="evidence" value="ECO:0007669"/>
    <property type="project" value="UniProtKB-SubCell"/>
</dbReference>
<name>A0A8H7V835_9FUNG</name>
<feature type="transmembrane region" description="Helical" evidence="13">
    <location>
        <begin position="79"/>
        <end position="103"/>
    </location>
</feature>
<evidence type="ECO:0000256" key="12">
    <source>
        <dbReference type="ARBA" id="ARBA00023242"/>
    </source>
</evidence>
<keyword evidence="8 13" id="KW-1133">Transmembrane helix</keyword>
<dbReference type="Pfam" id="PF09531">
    <property type="entry name" value="Ndc1_Nup"/>
    <property type="match status" value="1"/>
</dbReference>
<keyword evidence="12" id="KW-0539">Nucleus</keyword>
<dbReference type="GO" id="GO:0070762">
    <property type="term" value="C:nuclear pore transmembrane ring"/>
    <property type="evidence" value="ECO:0007669"/>
    <property type="project" value="TreeGrafter"/>
</dbReference>
<dbReference type="GO" id="GO:0006999">
    <property type="term" value="P:nuclear pore organization"/>
    <property type="evidence" value="ECO:0007669"/>
    <property type="project" value="TreeGrafter"/>
</dbReference>
<comment type="caution">
    <text evidence="14">The sequence shown here is derived from an EMBL/GenBank/DDBJ whole genome shotgun (WGS) entry which is preliminary data.</text>
</comment>
<evidence type="ECO:0000256" key="5">
    <source>
        <dbReference type="ARBA" id="ARBA00022692"/>
    </source>
</evidence>
<evidence type="ECO:0000256" key="8">
    <source>
        <dbReference type="ARBA" id="ARBA00022989"/>
    </source>
</evidence>
<keyword evidence="10" id="KW-0906">Nuclear pore complex</keyword>
<dbReference type="GO" id="GO:0030674">
    <property type="term" value="F:protein-macromolecule adaptor activity"/>
    <property type="evidence" value="ECO:0007669"/>
    <property type="project" value="TreeGrafter"/>
</dbReference>
<feature type="transmembrane region" description="Helical" evidence="13">
    <location>
        <begin position="40"/>
        <end position="59"/>
    </location>
</feature>
<keyword evidence="7" id="KW-0653">Protein transport</keyword>
<evidence type="ECO:0000256" key="4">
    <source>
        <dbReference type="ARBA" id="ARBA00022448"/>
    </source>
</evidence>
<feature type="transmembrane region" description="Helical" evidence="13">
    <location>
        <begin position="172"/>
        <end position="191"/>
    </location>
</feature>
<keyword evidence="15" id="KW-1185">Reference proteome</keyword>
<evidence type="ECO:0000256" key="3">
    <source>
        <dbReference type="ARBA" id="ARBA00005760"/>
    </source>
</evidence>
<accession>A0A8H7V835</accession>
<evidence type="ECO:0000256" key="6">
    <source>
        <dbReference type="ARBA" id="ARBA00022816"/>
    </source>
</evidence>
<evidence type="ECO:0000256" key="11">
    <source>
        <dbReference type="ARBA" id="ARBA00023136"/>
    </source>
</evidence>
<keyword evidence="11 13" id="KW-0472">Membrane</keyword>
<dbReference type="GO" id="GO:0015031">
    <property type="term" value="P:protein transport"/>
    <property type="evidence" value="ECO:0007669"/>
    <property type="project" value="UniProtKB-KW"/>
</dbReference>
<feature type="transmembrane region" description="Helical" evidence="13">
    <location>
        <begin position="226"/>
        <end position="248"/>
    </location>
</feature>
<feature type="transmembrane region" description="Helical" evidence="13">
    <location>
        <begin position="124"/>
        <end position="144"/>
    </location>
</feature>